<name>A0A6G8PXU9_9ACTN</name>
<accession>A0A6G8PXU9</accession>
<dbReference type="EMBL" id="CP045121">
    <property type="protein sequence ID" value="QIN79062.1"/>
    <property type="molecule type" value="Genomic_DNA"/>
</dbReference>
<protein>
    <submittedName>
        <fullName evidence="1">DUF2630 family protein</fullName>
    </submittedName>
</protein>
<gene>
    <name evidence="1" type="ORF">GBA65_11620</name>
</gene>
<sequence>MAKGVMQRIQELSRYREDLVAREGTHHATEEDHQTLVRLDHDLQVLWDLRRRELAGEEVTLDEDYYDGYTRYTDDDDPPGR</sequence>
<organism evidence="1 2">
    <name type="scientific">Rubrobacter marinus</name>
    <dbReference type="NCBI Taxonomy" id="2653852"/>
    <lineage>
        <taxon>Bacteria</taxon>
        <taxon>Bacillati</taxon>
        <taxon>Actinomycetota</taxon>
        <taxon>Rubrobacteria</taxon>
        <taxon>Rubrobacterales</taxon>
        <taxon>Rubrobacteraceae</taxon>
        <taxon>Rubrobacter</taxon>
    </lineage>
</organism>
<evidence type="ECO:0000313" key="1">
    <source>
        <dbReference type="EMBL" id="QIN79062.1"/>
    </source>
</evidence>
<dbReference type="RefSeq" id="WP_166396722.1">
    <property type="nucleotide sequence ID" value="NZ_CP045121.1"/>
</dbReference>
<reference evidence="1 2" key="1">
    <citation type="submission" date="2019-10" db="EMBL/GenBank/DDBJ databases">
        <title>Rubrobacter sp nov SCSIO 52915 isolated from a deep-sea sediment in the South China Sea.</title>
        <authorList>
            <person name="Chen R.W."/>
        </authorList>
    </citation>
    <scope>NUCLEOTIDE SEQUENCE [LARGE SCALE GENOMIC DNA]</scope>
    <source>
        <strain evidence="1 2">SCSIO 52915</strain>
    </source>
</reference>
<dbReference type="AlphaFoldDB" id="A0A6G8PXU9"/>
<dbReference type="Proteomes" id="UP000502706">
    <property type="component" value="Chromosome"/>
</dbReference>
<keyword evidence="2" id="KW-1185">Reference proteome</keyword>
<dbReference type="KEGG" id="rmar:GBA65_11620"/>
<proteinExistence type="predicted"/>
<evidence type="ECO:0000313" key="2">
    <source>
        <dbReference type="Proteomes" id="UP000502706"/>
    </source>
</evidence>